<evidence type="ECO:0000313" key="3">
    <source>
        <dbReference type="Proteomes" id="UP000784294"/>
    </source>
</evidence>
<keyword evidence="1" id="KW-1133">Transmembrane helix</keyword>
<organism evidence="2 3">
    <name type="scientific">Protopolystoma xenopodis</name>
    <dbReference type="NCBI Taxonomy" id="117903"/>
    <lineage>
        <taxon>Eukaryota</taxon>
        <taxon>Metazoa</taxon>
        <taxon>Spiralia</taxon>
        <taxon>Lophotrochozoa</taxon>
        <taxon>Platyhelminthes</taxon>
        <taxon>Monogenea</taxon>
        <taxon>Polyopisthocotylea</taxon>
        <taxon>Polystomatidea</taxon>
        <taxon>Polystomatidae</taxon>
        <taxon>Protopolystoma</taxon>
    </lineage>
</organism>
<protein>
    <submittedName>
        <fullName evidence="2">Uncharacterized protein</fullName>
    </submittedName>
</protein>
<reference evidence="2" key="1">
    <citation type="submission" date="2018-11" db="EMBL/GenBank/DDBJ databases">
        <authorList>
            <consortium name="Pathogen Informatics"/>
        </authorList>
    </citation>
    <scope>NUCLEOTIDE SEQUENCE</scope>
</reference>
<accession>A0A3S5CGV3</accession>
<keyword evidence="1" id="KW-0812">Transmembrane</keyword>
<dbReference type="AlphaFoldDB" id="A0A3S5CGV3"/>
<dbReference type="EMBL" id="CAAALY010001544">
    <property type="protein sequence ID" value="VEL07351.1"/>
    <property type="molecule type" value="Genomic_DNA"/>
</dbReference>
<evidence type="ECO:0000313" key="2">
    <source>
        <dbReference type="EMBL" id="VEL07351.1"/>
    </source>
</evidence>
<sequence length="172" mass="19141">MVSILSTVIASFIIGSASKDTKLPETGWRIALCMAAGVQLLAGVVYLIFASCEEQPWSTMPSHNYAKQPYAHVPIHSIDALASRPMGESPERRLAKEQDFEGAISEEFSDETLLEQAPSRSELSWQRIQYHNADSMCSCKFVQSNHQSKPFSLEKMNLNNPRPFHVVGKSPT</sequence>
<comment type="caution">
    <text evidence="2">The sequence shown here is derived from an EMBL/GenBank/DDBJ whole genome shotgun (WGS) entry which is preliminary data.</text>
</comment>
<dbReference type="OrthoDB" id="2985014at2759"/>
<keyword evidence="3" id="KW-1185">Reference proteome</keyword>
<feature type="transmembrane region" description="Helical" evidence="1">
    <location>
        <begin position="28"/>
        <end position="49"/>
    </location>
</feature>
<gene>
    <name evidence="2" type="ORF">PXEA_LOCUS791</name>
</gene>
<keyword evidence="1" id="KW-0472">Membrane</keyword>
<name>A0A3S5CGV3_9PLAT</name>
<proteinExistence type="predicted"/>
<evidence type="ECO:0000256" key="1">
    <source>
        <dbReference type="SAM" id="Phobius"/>
    </source>
</evidence>
<dbReference type="Proteomes" id="UP000784294">
    <property type="component" value="Unassembled WGS sequence"/>
</dbReference>